<proteinExistence type="predicted"/>
<evidence type="ECO:0000313" key="2">
    <source>
        <dbReference type="Proteomes" id="UP000198900"/>
    </source>
</evidence>
<sequence length="72" mass="7335">MFVPQTLSSTSTATVPELIFKRVGLANGDCGAVPSGLINLTLLKTVTNCAGVTFTDAADAVAVRVKRVGVVA</sequence>
<reference evidence="1" key="1">
    <citation type="submission" date="2016-10" db="EMBL/GenBank/DDBJ databases">
        <authorList>
            <person name="Varghese N."/>
            <person name="Submissions S."/>
        </authorList>
    </citation>
    <scope>NUCLEOTIDE SEQUENCE [LARGE SCALE GENOMIC DNA]</scope>
    <source>
        <strain evidence="1">YR281</strain>
    </source>
</reference>
<protein>
    <submittedName>
        <fullName evidence="1">Uncharacterized protein</fullName>
    </submittedName>
</protein>
<dbReference type="Proteomes" id="UP000198900">
    <property type="component" value="Unassembled WGS sequence"/>
</dbReference>
<accession>A0A7Z7BLY3</accession>
<keyword evidence="2" id="KW-1185">Reference proteome</keyword>
<dbReference type="EMBL" id="FNDI01000063">
    <property type="protein sequence ID" value="SDJ55946.1"/>
    <property type="molecule type" value="Genomic_DNA"/>
</dbReference>
<dbReference type="AlphaFoldDB" id="A0A7Z7BLY3"/>
<name>A0A7Z7BLY3_9BURK</name>
<evidence type="ECO:0000313" key="1">
    <source>
        <dbReference type="EMBL" id="SDJ55946.1"/>
    </source>
</evidence>
<comment type="caution">
    <text evidence="1">The sequence shown here is derived from an EMBL/GenBank/DDBJ whole genome shotgun (WGS) entry which is preliminary data.</text>
</comment>
<organism evidence="1 2">
    <name type="scientific">Paraburkholderia steynii</name>
    <dbReference type="NCBI Taxonomy" id="1245441"/>
    <lineage>
        <taxon>Bacteria</taxon>
        <taxon>Pseudomonadati</taxon>
        <taxon>Pseudomonadota</taxon>
        <taxon>Betaproteobacteria</taxon>
        <taxon>Burkholderiales</taxon>
        <taxon>Burkholderiaceae</taxon>
        <taxon>Paraburkholderia</taxon>
    </lineage>
</organism>
<gene>
    <name evidence="1" type="ORF">SAMN04487926_1637</name>
</gene>